<evidence type="ECO:0000256" key="2">
    <source>
        <dbReference type="ARBA" id="ARBA00022574"/>
    </source>
</evidence>
<proteinExistence type="inferred from homology"/>
<dbReference type="SMART" id="SM00320">
    <property type="entry name" value="WD40"/>
    <property type="match status" value="3"/>
</dbReference>
<feature type="region of interest" description="Disordered" evidence="6">
    <location>
        <begin position="352"/>
        <end position="418"/>
    </location>
</feature>
<feature type="compositionally biased region" description="Acidic residues" evidence="6">
    <location>
        <begin position="372"/>
        <end position="388"/>
    </location>
</feature>
<organism evidence="7 8">
    <name type="scientific">Glonium stellatum</name>
    <dbReference type="NCBI Taxonomy" id="574774"/>
    <lineage>
        <taxon>Eukaryota</taxon>
        <taxon>Fungi</taxon>
        <taxon>Dikarya</taxon>
        <taxon>Ascomycota</taxon>
        <taxon>Pezizomycotina</taxon>
        <taxon>Dothideomycetes</taxon>
        <taxon>Pleosporomycetidae</taxon>
        <taxon>Gloniales</taxon>
        <taxon>Gloniaceae</taxon>
        <taxon>Glonium</taxon>
    </lineage>
</organism>
<protein>
    <recommendedName>
        <fullName evidence="4">WD repeat-containing protein JIP5</fullName>
    </recommendedName>
    <alternativeName>
        <fullName evidence="5">WD repeat-containing protein jip5</fullName>
    </alternativeName>
</protein>
<name>A0A8E2JW02_9PEZI</name>
<dbReference type="InterPro" id="IPR050505">
    <property type="entry name" value="WDR55/POC1"/>
</dbReference>
<dbReference type="PANTHER" id="PTHR44019:SF20">
    <property type="entry name" value="WD REPEAT-CONTAINING PROTEIN 55"/>
    <property type="match status" value="1"/>
</dbReference>
<keyword evidence="8" id="KW-1185">Reference proteome</keyword>
<sequence>MFDTICTLPLASDLFTQAIHPTEPIVSVGLAGGHVHTFRLPPVASDDSSDKHATASENCHGQIETAWRTRRHKGSCRSLSFGIDGGQLFSAGIDGLVKAADTATGQVFAKIAVPLDSSKGTPDPPALLHCLSPQTLLLATDSSALHLYDLRTTNPMLAPKPSQTHHPHDDYISSLTPLPPSTTSTSGFSKQWISTGGTTLAITDLRRGVLVRSEDQEEELLSSVFVDGLPARGGSKGEKVLVGGGTGVLTLWERGVWDDQDERIIVDQGTGGGESLDSLALLPEDVGPGGKVIAVGMGDGRLKFVKLGANKVIADLRHDETEAVVALGFDVAGRMISGGGQIIKVWHEKISEEGEEVDGGDGGVSKRPIGSSDEEDSDGEDEDSSEEEQSGKRRKRRKRSKGKDKGTGKGVIAFKGLD</sequence>
<gene>
    <name evidence="7" type="ORF">AOQ84DRAFT_336190</name>
</gene>
<reference evidence="7 8" key="1">
    <citation type="journal article" date="2016" name="Nat. Commun.">
        <title>Ectomycorrhizal ecology is imprinted in the genome of the dominant symbiotic fungus Cenococcum geophilum.</title>
        <authorList>
            <consortium name="DOE Joint Genome Institute"/>
            <person name="Peter M."/>
            <person name="Kohler A."/>
            <person name="Ohm R.A."/>
            <person name="Kuo A."/>
            <person name="Krutzmann J."/>
            <person name="Morin E."/>
            <person name="Arend M."/>
            <person name="Barry K.W."/>
            <person name="Binder M."/>
            <person name="Choi C."/>
            <person name="Clum A."/>
            <person name="Copeland A."/>
            <person name="Grisel N."/>
            <person name="Haridas S."/>
            <person name="Kipfer T."/>
            <person name="LaButti K."/>
            <person name="Lindquist E."/>
            <person name="Lipzen A."/>
            <person name="Maire R."/>
            <person name="Meier B."/>
            <person name="Mihaltcheva S."/>
            <person name="Molinier V."/>
            <person name="Murat C."/>
            <person name="Poggeler S."/>
            <person name="Quandt C.A."/>
            <person name="Sperisen C."/>
            <person name="Tritt A."/>
            <person name="Tisserant E."/>
            <person name="Crous P.W."/>
            <person name="Henrissat B."/>
            <person name="Nehls U."/>
            <person name="Egli S."/>
            <person name="Spatafora J.W."/>
            <person name="Grigoriev I.V."/>
            <person name="Martin F.M."/>
        </authorList>
    </citation>
    <scope>NUCLEOTIDE SEQUENCE [LARGE SCALE GENOMIC DNA]</scope>
    <source>
        <strain evidence="7 8">CBS 207.34</strain>
    </source>
</reference>
<evidence type="ECO:0000256" key="1">
    <source>
        <dbReference type="ARBA" id="ARBA00007625"/>
    </source>
</evidence>
<dbReference type="Proteomes" id="UP000250140">
    <property type="component" value="Unassembled WGS sequence"/>
</dbReference>
<dbReference type="InterPro" id="IPR001680">
    <property type="entry name" value="WD40_rpt"/>
</dbReference>
<comment type="similarity">
    <text evidence="1">Belongs to the WD repeat WDR55 family.</text>
</comment>
<accession>A0A8E2JW02</accession>
<dbReference type="EMBL" id="KV749088">
    <property type="protein sequence ID" value="OCL11254.1"/>
    <property type="molecule type" value="Genomic_DNA"/>
</dbReference>
<dbReference type="PANTHER" id="PTHR44019">
    <property type="entry name" value="WD REPEAT-CONTAINING PROTEIN 55"/>
    <property type="match status" value="1"/>
</dbReference>
<evidence type="ECO:0000313" key="7">
    <source>
        <dbReference type="EMBL" id="OCL11254.1"/>
    </source>
</evidence>
<keyword evidence="2" id="KW-0853">WD repeat</keyword>
<dbReference type="InterPro" id="IPR036322">
    <property type="entry name" value="WD40_repeat_dom_sf"/>
</dbReference>
<keyword evidence="3" id="KW-0677">Repeat</keyword>
<evidence type="ECO:0000256" key="4">
    <source>
        <dbReference type="ARBA" id="ARBA00039238"/>
    </source>
</evidence>
<dbReference type="InterPro" id="IPR015943">
    <property type="entry name" value="WD40/YVTN_repeat-like_dom_sf"/>
</dbReference>
<dbReference type="AlphaFoldDB" id="A0A8E2JW02"/>
<evidence type="ECO:0000256" key="6">
    <source>
        <dbReference type="SAM" id="MobiDB-lite"/>
    </source>
</evidence>
<dbReference type="SUPFAM" id="SSF50978">
    <property type="entry name" value="WD40 repeat-like"/>
    <property type="match status" value="1"/>
</dbReference>
<dbReference type="OrthoDB" id="2288928at2759"/>
<evidence type="ECO:0000313" key="8">
    <source>
        <dbReference type="Proteomes" id="UP000250140"/>
    </source>
</evidence>
<evidence type="ECO:0000256" key="3">
    <source>
        <dbReference type="ARBA" id="ARBA00022737"/>
    </source>
</evidence>
<dbReference type="Gene3D" id="2.130.10.10">
    <property type="entry name" value="YVTN repeat-like/Quinoprotein amine dehydrogenase"/>
    <property type="match status" value="1"/>
</dbReference>
<evidence type="ECO:0000256" key="5">
    <source>
        <dbReference type="ARBA" id="ARBA00039514"/>
    </source>
</evidence>
<feature type="compositionally biased region" description="Basic residues" evidence="6">
    <location>
        <begin position="392"/>
        <end position="402"/>
    </location>
</feature>